<reference evidence="2" key="2">
    <citation type="submission" date="2019-10" db="EMBL/GenBank/DDBJ databases">
        <authorList>
            <consortium name="NCBI Genome Project"/>
        </authorList>
    </citation>
    <scope>NUCLEOTIDE SEQUENCE</scope>
    <source>
        <strain evidence="2">NI907</strain>
    </source>
</reference>
<evidence type="ECO:0000313" key="1">
    <source>
        <dbReference type="Proteomes" id="UP000515153"/>
    </source>
</evidence>
<proteinExistence type="predicted"/>
<dbReference type="Proteomes" id="UP000515153">
    <property type="component" value="Unplaced"/>
</dbReference>
<reference evidence="2" key="1">
    <citation type="journal article" date="2019" name="Mol. Biol. Evol.">
        <title>Blast fungal genomes show frequent chromosomal changes, gene gains and losses, and effector gene turnover.</title>
        <authorList>
            <person name="Gomez Luciano L.B."/>
            <person name="Jason Tsai I."/>
            <person name="Chuma I."/>
            <person name="Tosa Y."/>
            <person name="Chen Y.H."/>
            <person name="Li J.Y."/>
            <person name="Li M.Y."/>
            <person name="Jade Lu M.Y."/>
            <person name="Nakayashiki H."/>
            <person name="Li W.H."/>
        </authorList>
    </citation>
    <scope>NUCLEOTIDE SEQUENCE</scope>
    <source>
        <strain evidence="2">NI907</strain>
    </source>
</reference>
<sequence length="81" mass="9114">MLKPSWFTNIFAIRDTSVAMHAVSGYSARLGPEVASIGTICLEFAQAIERHTGNECPGRRPWSKFEFDAVGVRGIIWWCRN</sequence>
<keyword evidence="1" id="KW-1185">Reference proteome</keyword>
<dbReference type="GeneID" id="41964763"/>
<dbReference type="KEGG" id="pgri:PgNI_09874"/>
<name>A0A6P8AS29_PYRGI</name>
<dbReference type="RefSeq" id="XP_030977707.1">
    <property type="nucleotide sequence ID" value="XM_031129855.1"/>
</dbReference>
<protein>
    <submittedName>
        <fullName evidence="2">Uncharacterized protein</fullName>
    </submittedName>
</protein>
<reference evidence="2" key="3">
    <citation type="submission" date="2025-08" db="UniProtKB">
        <authorList>
            <consortium name="RefSeq"/>
        </authorList>
    </citation>
    <scope>IDENTIFICATION</scope>
    <source>
        <strain evidence="2">NI907</strain>
    </source>
</reference>
<dbReference type="AlphaFoldDB" id="A0A6P8AS29"/>
<organism evidence="1 2">
    <name type="scientific">Pyricularia grisea</name>
    <name type="common">Crabgrass-specific blast fungus</name>
    <name type="synonym">Magnaporthe grisea</name>
    <dbReference type="NCBI Taxonomy" id="148305"/>
    <lineage>
        <taxon>Eukaryota</taxon>
        <taxon>Fungi</taxon>
        <taxon>Dikarya</taxon>
        <taxon>Ascomycota</taxon>
        <taxon>Pezizomycotina</taxon>
        <taxon>Sordariomycetes</taxon>
        <taxon>Sordariomycetidae</taxon>
        <taxon>Magnaporthales</taxon>
        <taxon>Pyriculariaceae</taxon>
        <taxon>Pyricularia</taxon>
    </lineage>
</organism>
<gene>
    <name evidence="2" type="ORF">PgNI_09874</name>
</gene>
<accession>A0A6P8AS29</accession>
<evidence type="ECO:0000313" key="2">
    <source>
        <dbReference type="RefSeq" id="XP_030977707.1"/>
    </source>
</evidence>